<dbReference type="GO" id="GO:0007264">
    <property type="term" value="P:small GTPase-mediated signal transduction"/>
    <property type="evidence" value="ECO:0007669"/>
    <property type="project" value="InterPro"/>
</dbReference>
<feature type="region of interest" description="Disordered" evidence="5">
    <location>
        <begin position="13"/>
        <end position="48"/>
    </location>
</feature>
<dbReference type="SUPFAM" id="SSF52540">
    <property type="entry name" value="P-loop containing nucleoside triphosphate hydrolases"/>
    <property type="match status" value="1"/>
</dbReference>
<dbReference type="PROSITE" id="PS51421">
    <property type="entry name" value="RAS"/>
    <property type="match status" value="1"/>
</dbReference>
<feature type="compositionally biased region" description="Low complexity" evidence="5">
    <location>
        <begin position="237"/>
        <end position="271"/>
    </location>
</feature>
<evidence type="ECO:0000256" key="2">
    <source>
        <dbReference type="ARBA" id="ARBA00022741"/>
    </source>
</evidence>
<gene>
    <name evidence="6" type="ORF">EGW08_017873</name>
</gene>
<dbReference type="PANTHER" id="PTHR24072">
    <property type="entry name" value="RHO FAMILY GTPASE"/>
    <property type="match status" value="1"/>
</dbReference>
<sequence>MKDKKCSEFVFMPLRDSTRSSSPAPDRAGKMPKDQRLPTVVETDSASGGVGSMTEVRSKIVVVGSCGCGKTALIHRYVQSKFLQTYTPTGFDTYNSQYSLSDTYNIQMSIWDTSGDESYDRVRPLSYKDADLVIICFSIDQEASMQDVLTRWHPEVKEQCPNVPVMLVGCKSDRRQEIKALPPDKPRPTCVTYDQGLKTAKNINALVYTETSSKLSQRSVNDVMEVAALSSAGSKNGHSFSGAASSSAGGSTTTASNSSTGSSAHSNSSSGESPNFRRQRSFIRRKRFSGMTEAKGELRREATKSCVVM</sequence>
<keyword evidence="3" id="KW-0342">GTP-binding</keyword>
<dbReference type="Pfam" id="PF00071">
    <property type="entry name" value="Ras"/>
    <property type="match status" value="1"/>
</dbReference>
<dbReference type="GO" id="GO:0005525">
    <property type="term" value="F:GTP binding"/>
    <property type="evidence" value="ECO:0007669"/>
    <property type="project" value="UniProtKB-KW"/>
</dbReference>
<dbReference type="NCBIfam" id="TIGR00231">
    <property type="entry name" value="small_GTP"/>
    <property type="match status" value="1"/>
</dbReference>
<dbReference type="EMBL" id="RQTK01000838">
    <property type="protein sequence ID" value="RUS74364.1"/>
    <property type="molecule type" value="Genomic_DNA"/>
</dbReference>
<keyword evidence="2" id="KW-0547">Nucleotide-binding</keyword>
<feature type="compositionally biased region" description="Basic and acidic residues" evidence="5">
    <location>
        <begin position="27"/>
        <end position="36"/>
    </location>
</feature>
<dbReference type="AlphaFoldDB" id="A0A3S1H8P1"/>
<dbReference type="Proteomes" id="UP000271974">
    <property type="component" value="Unassembled WGS sequence"/>
</dbReference>
<protein>
    <submittedName>
        <fullName evidence="6">Uncharacterized protein</fullName>
    </submittedName>
</protein>
<evidence type="ECO:0000256" key="3">
    <source>
        <dbReference type="ARBA" id="ARBA00023134"/>
    </source>
</evidence>
<keyword evidence="7" id="KW-1185">Reference proteome</keyword>
<dbReference type="PROSITE" id="PS51420">
    <property type="entry name" value="RHO"/>
    <property type="match status" value="1"/>
</dbReference>
<dbReference type="SMART" id="SM00173">
    <property type="entry name" value="RAS"/>
    <property type="match status" value="1"/>
</dbReference>
<feature type="region of interest" description="Disordered" evidence="5">
    <location>
        <begin position="233"/>
        <end position="309"/>
    </location>
</feature>
<dbReference type="OrthoDB" id="8830751at2759"/>
<name>A0A3S1H8P1_ELYCH</name>
<dbReference type="InterPro" id="IPR003578">
    <property type="entry name" value="Small_GTPase_Rho"/>
</dbReference>
<dbReference type="SMART" id="SM00174">
    <property type="entry name" value="RHO"/>
    <property type="match status" value="1"/>
</dbReference>
<dbReference type="InterPro" id="IPR027417">
    <property type="entry name" value="P-loop_NTPase"/>
</dbReference>
<evidence type="ECO:0000313" key="7">
    <source>
        <dbReference type="Proteomes" id="UP000271974"/>
    </source>
</evidence>
<comment type="subcellular location">
    <subcellularLocation>
        <location evidence="1">Membrane</location>
    </subcellularLocation>
</comment>
<dbReference type="GO" id="GO:0003924">
    <property type="term" value="F:GTPase activity"/>
    <property type="evidence" value="ECO:0007669"/>
    <property type="project" value="InterPro"/>
</dbReference>
<evidence type="ECO:0000256" key="1">
    <source>
        <dbReference type="ARBA" id="ARBA00004370"/>
    </source>
</evidence>
<dbReference type="PRINTS" id="PR00449">
    <property type="entry name" value="RASTRNSFRMNG"/>
</dbReference>
<dbReference type="STRING" id="188477.A0A3S1H8P1"/>
<dbReference type="InterPro" id="IPR001806">
    <property type="entry name" value="Small_GTPase"/>
</dbReference>
<dbReference type="InterPro" id="IPR005225">
    <property type="entry name" value="Small_GTP-bd"/>
</dbReference>
<comment type="caution">
    <text evidence="6">The sequence shown here is derived from an EMBL/GenBank/DDBJ whole genome shotgun (WGS) entry which is preliminary data.</text>
</comment>
<keyword evidence="4" id="KW-0472">Membrane</keyword>
<dbReference type="SMART" id="SM00175">
    <property type="entry name" value="RAB"/>
    <property type="match status" value="1"/>
</dbReference>
<dbReference type="GO" id="GO:0016020">
    <property type="term" value="C:membrane"/>
    <property type="evidence" value="ECO:0007669"/>
    <property type="project" value="UniProtKB-SubCell"/>
</dbReference>
<evidence type="ECO:0000256" key="4">
    <source>
        <dbReference type="ARBA" id="ARBA00023136"/>
    </source>
</evidence>
<dbReference type="Gene3D" id="3.40.50.300">
    <property type="entry name" value="P-loop containing nucleotide triphosphate hydrolases"/>
    <property type="match status" value="1"/>
</dbReference>
<evidence type="ECO:0000256" key="5">
    <source>
        <dbReference type="SAM" id="MobiDB-lite"/>
    </source>
</evidence>
<organism evidence="6 7">
    <name type="scientific">Elysia chlorotica</name>
    <name type="common">Eastern emerald elysia</name>
    <name type="synonym">Sea slug</name>
    <dbReference type="NCBI Taxonomy" id="188477"/>
    <lineage>
        <taxon>Eukaryota</taxon>
        <taxon>Metazoa</taxon>
        <taxon>Spiralia</taxon>
        <taxon>Lophotrochozoa</taxon>
        <taxon>Mollusca</taxon>
        <taxon>Gastropoda</taxon>
        <taxon>Heterobranchia</taxon>
        <taxon>Euthyneura</taxon>
        <taxon>Panpulmonata</taxon>
        <taxon>Sacoglossa</taxon>
        <taxon>Placobranchoidea</taxon>
        <taxon>Plakobranchidae</taxon>
        <taxon>Elysia</taxon>
    </lineage>
</organism>
<proteinExistence type="predicted"/>
<feature type="compositionally biased region" description="Basic residues" evidence="5">
    <location>
        <begin position="277"/>
        <end position="288"/>
    </location>
</feature>
<dbReference type="PROSITE" id="PS51419">
    <property type="entry name" value="RAB"/>
    <property type="match status" value="1"/>
</dbReference>
<accession>A0A3S1H8P1</accession>
<evidence type="ECO:0000313" key="6">
    <source>
        <dbReference type="EMBL" id="RUS74364.1"/>
    </source>
</evidence>
<dbReference type="CDD" id="cd00157">
    <property type="entry name" value="Rho"/>
    <property type="match status" value="1"/>
</dbReference>
<feature type="compositionally biased region" description="Basic and acidic residues" evidence="5">
    <location>
        <begin position="294"/>
        <end position="303"/>
    </location>
</feature>
<dbReference type="FunFam" id="3.40.50.300:FF:002060">
    <property type="entry name" value="Rho family GTPase"/>
    <property type="match status" value="1"/>
</dbReference>
<reference evidence="6 7" key="1">
    <citation type="submission" date="2019-01" db="EMBL/GenBank/DDBJ databases">
        <title>A draft genome assembly of the solar-powered sea slug Elysia chlorotica.</title>
        <authorList>
            <person name="Cai H."/>
            <person name="Li Q."/>
            <person name="Fang X."/>
            <person name="Li J."/>
            <person name="Curtis N.E."/>
            <person name="Altenburger A."/>
            <person name="Shibata T."/>
            <person name="Feng M."/>
            <person name="Maeda T."/>
            <person name="Schwartz J.A."/>
            <person name="Shigenobu S."/>
            <person name="Lundholm N."/>
            <person name="Nishiyama T."/>
            <person name="Yang H."/>
            <person name="Hasebe M."/>
            <person name="Li S."/>
            <person name="Pierce S.K."/>
            <person name="Wang J."/>
        </authorList>
    </citation>
    <scope>NUCLEOTIDE SEQUENCE [LARGE SCALE GENOMIC DNA]</scope>
    <source>
        <strain evidence="6">EC2010</strain>
        <tissue evidence="6">Whole organism of an adult</tissue>
    </source>
</reference>